<organism evidence="3 4">
    <name type="scientific">Micromonospora pisi</name>
    <dbReference type="NCBI Taxonomy" id="589240"/>
    <lineage>
        <taxon>Bacteria</taxon>
        <taxon>Bacillati</taxon>
        <taxon>Actinomycetota</taxon>
        <taxon>Actinomycetes</taxon>
        <taxon>Micromonosporales</taxon>
        <taxon>Micromonosporaceae</taxon>
        <taxon>Micromonospora</taxon>
    </lineage>
</organism>
<dbReference type="SUPFAM" id="SSF47090">
    <property type="entry name" value="PGBD-like"/>
    <property type="match status" value="1"/>
</dbReference>
<dbReference type="InterPro" id="IPR002477">
    <property type="entry name" value="Peptidoglycan-bd-like"/>
</dbReference>
<dbReference type="Gene3D" id="1.10.101.10">
    <property type="entry name" value="PGBD-like superfamily/PGBD"/>
    <property type="match status" value="1"/>
</dbReference>
<dbReference type="Proteomes" id="UP000277671">
    <property type="component" value="Unassembled WGS sequence"/>
</dbReference>
<gene>
    <name evidence="3" type="ORF">BDK92_7461</name>
</gene>
<feature type="chain" id="PRO_5019768532" evidence="1">
    <location>
        <begin position="33"/>
        <end position="123"/>
    </location>
</feature>
<comment type="caution">
    <text evidence="3">The sequence shown here is derived from an EMBL/GenBank/DDBJ whole genome shotgun (WGS) entry which is preliminary data.</text>
</comment>
<protein>
    <submittedName>
        <fullName evidence="3">Putative peptidoglycan binding protein</fullName>
    </submittedName>
</protein>
<accession>A0A495JVJ5</accession>
<evidence type="ECO:0000313" key="4">
    <source>
        <dbReference type="Proteomes" id="UP000277671"/>
    </source>
</evidence>
<keyword evidence="1" id="KW-0732">Signal</keyword>
<dbReference type="EMBL" id="RBKT01000001">
    <property type="protein sequence ID" value="RKR92970.1"/>
    <property type="molecule type" value="Genomic_DNA"/>
</dbReference>
<evidence type="ECO:0000256" key="1">
    <source>
        <dbReference type="SAM" id="SignalP"/>
    </source>
</evidence>
<dbReference type="Pfam" id="PF01471">
    <property type="entry name" value="PG_binding_1"/>
    <property type="match status" value="1"/>
</dbReference>
<dbReference type="RefSeq" id="WP_211349502.1">
    <property type="nucleotide sequence ID" value="NZ_RBKT01000001.1"/>
</dbReference>
<keyword evidence="4" id="KW-1185">Reference proteome</keyword>
<dbReference type="InterPro" id="IPR036366">
    <property type="entry name" value="PGBDSf"/>
</dbReference>
<evidence type="ECO:0000259" key="2">
    <source>
        <dbReference type="Pfam" id="PF01471"/>
    </source>
</evidence>
<evidence type="ECO:0000313" key="3">
    <source>
        <dbReference type="EMBL" id="RKR92970.1"/>
    </source>
</evidence>
<dbReference type="InterPro" id="IPR036365">
    <property type="entry name" value="PGBD-like_sf"/>
</dbReference>
<sequence>MASHVMRRGATMLVALLGTLALSLSQALPAQAALPIPLGPGNTGSAVRLWQQDLNFYMAVKQICRPTLAVDGQFGPATTNATRCFQSVENIGVDGIVGSQTRGRMCDFLWTYQGGSLYYATCT</sequence>
<dbReference type="AlphaFoldDB" id="A0A495JVJ5"/>
<reference evidence="3 4" key="1">
    <citation type="submission" date="2018-10" db="EMBL/GenBank/DDBJ databases">
        <title>Sequencing the genomes of 1000 actinobacteria strains.</title>
        <authorList>
            <person name="Klenk H.-P."/>
        </authorList>
    </citation>
    <scope>NUCLEOTIDE SEQUENCE [LARGE SCALE GENOMIC DNA]</scope>
    <source>
        <strain evidence="3 4">DSM 45175</strain>
    </source>
</reference>
<feature type="domain" description="Peptidoglycan binding-like" evidence="2">
    <location>
        <begin position="43"/>
        <end position="105"/>
    </location>
</feature>
<name>A0A495JVJ5_9ACTN</name>
<feature type="signal peptide" evidence="1">
    <location>
        <begin position="1"/>
        <end position="32"/>
    </location>
</feature>
<proteinExistence type="predicted"/>